<evidence type="ECO:0000313" key="2">
    <source>
        <dbReference type="Proteomes" id="UP001152749"/>
    </source>
</evidence>
<dbReference type="Proteomes" id="UP001152749">
    <property type="component" value="Chromosome"/>
</dbReference>
<dbReference type="EMBL" id="OX336425">
    <property type="protein sequence ID" value="CAI2767735.1"/>
    <property type="molecule type" value="Genomic_DNA"/>
</dbReference>
<dbReference type="KEGG" id="fcs:TRV642_2894"/>
<proteinExistence type="predicted"/>
<gene>
    <name evidence="1" type="ORF">TRV642_2894</name>
</gene>
<dbReference type="RefSeq" id="WP_263360549.1">
    <property type="nucleotide sequence ID" value="NZ_BOVI01000008.1"/>
</dbReference>
<sequence>MIKNLLCLVFIGICAASCANKDSSGLKRNYSEKINEIKELKEYFNKIVPKNYIVRIRYNDSDEIDLFVYEPTNIPGKTELLFQEWNVDFEDYVASKKSSYYDGKTKSLEEVKKKLKWSNATFIKLYDKLENVNCIGITNGNPTELEYGFRGMGVLSYLIFDTNLSKQEQKVNSDDCSKMFYKDNIVFAFSSGAIGSFCIPDFKRK</sequence>
<name>A0A9W4TJ52_9FLAO</name>
<organism evidence="1 2">
    <name type="scientific">Flavobacterium collinsii</name>
    <dbReference type="NCBI Taxonomy" id="1114861"/>
    <lineage>
        <taxon>Bacteria</taxon>
        <taxon>Pseudomonadati</taxon>
        <taxon>Bacteroidota</taxon>
        <taxon>Flavobacteriia</taxon>
        <taxon>Flavobacteriales</taxon>
        <taxon>Flavobacteriaceae</taxon>
        <taxon>Flavobacterium</taxon>
    </lineage>
</organism>
<protein>
    <submittedName>
        <fullName evidence="1">Uncharacterized protein</fullName>
    </submittedName>
</protein>
<reference evidence="1" key="1">
    <citation type="submission" date="2022-09" db="EMBL/GenBank/DDBJ databases">
        <authorList>
            <person name="Duchaud E."/>
        </authorList>
    </citation>
    <scope>NUCLEOTIDE SEQUENCE</scope>
    <source>
        <strain evidence="1">TRV642</strain>
    </source>
</reference>
<evidence type="ECO:0000313" key="1">
    <source>
        <dbReference type="EMBL" id="CAI2767735.1"/>
    </source>
</evidence>
<accession>A0A9W4TJ52</accession>
<dbReference type="AlphaFoldDB" id="A0A9W4TJ52"/>